<dbReference type="Proteomes" id="UP000824115">
    <property type="component" value="Unassembled WGS sequence"/>
</dbReference>
<evidence type="ECO:0000256" key="2">
    <source>
        <dbReference type="SAM" id="Phobius"/>
    </source>
</evidence>
<evidence type="ECO:0000313" key="4">
    <source>
        <dbReference type="Proteomes" id="UP000824115"/>
    </source>
</evidence>
<sequence length="305" mass="34693">MEEINKKETAGGAGQIKQDDNRKLKTTVIVLAVVAGVLALVFAYVWYDRQQMINDLTVDKENLTNELIELQGEYSQLSSDNDSLNVQLDREREKVSQLLDRIQRTDAANRSKIRQYEKELGTLRSIMKHYIFQIDSLNTLNIALRKDAEQARLEAQKSNERYQELSKTTDEYARLVEQGSEIKGRGINVVGINASNKDTDRSSRIKKLRTCLYLIENSIAPKGPMTVYVRIKGPDGILLTSDQQRIFETGGEQLVYTESREVDYQGEEVEVCIYYSQEQKFVKGVYTVEVYTASGLLGTGDVLLR</sequence>
<evidence type="ECO:0000256" key="1">
    <source>
        <dbReference type="SAM" id="Coils"/>
    </source>
</evidence>
<accession>A0A9D2GSM4</accession>
<feature type="coiled-coil region" evidence="1">
    <location>
        <begin position="53"/>
        <end position="108"/>
    </location>
</feature>
<keyword evidence="2" id="KW-0472">Membrane</keyword>
<reference evidence="3" key="1">
    <citation type="journal article" date="2021" name="PeerJ">
        <title>Extensive microbial diversity within the chicken gut microbiome revealed by metagenomics and culture.</title>
        <authorList>
            <person name="Gilroy R."/>
            <person name="Ravi A."/>
            <person name="Getino M."/>
            <person name="Pursley I."/>
            <person name="Horton D.L."/>
            <person name="Alikhan N.F."/>
            <person name="Baker D."/>
            <person name="Gharbi K."/>
            <person name="Hall N."/>
            <person name="Watson M."/>
            <person name="Adriaenssens E.M."/>
            <person name="Foster-Nyarko E."/>
            <person name="Jarju S."/>
            <person name="Secka A."/>
            <person name="Antonio M."/>
            <person name="Oren A."/>
            <person name="Chaudhuri R.R."/>
            <person name="La Ragione R."/>
            <person name="Hildebrand F."/>
            <person name="Pallen M.J."/>
        </authorList>
    </citation>
    <scope>NUCLEOTIDE SEQUENCE</scope>
    <source>
        <strain evidence="3">Gambia16-554</strain>
    </source>
</reference>
<dbReference type="EMBL" id="DXAW01000146">
    <property type="protein sequence ID" value="HIZ86485.1"/>
    <property type="molecule type" value="Genomic_DNA"/>
</dbReference>
<name>A0A9D2GSM4_9BACT</name>
<dbReference type="AlphaFoldDB" id="A0A9D2GSM4"/>
<proteinExistence type="predicted"/>
<keyword evidence="2" id="KW-1133">Transmembrane helix</keyword>
<keyword evidence="2" id="KW-0812">Transmembrane</keyword>
<reference evidence="3" key="2">
    <citation type="submission" date="2021-04" db="EMBL/GenBank/DDBJ databases">
        <authorList>
            <person name="Gilroy R."/>
        </authorList>
    </citation>
    <scope>NUCLEOTIDE SEQUENCE</scope>
    <source>
        <strain evidence="3">Gambia16-554</strain>
    </source>
</reference>
<protein>
    <submittedName>
        <fullName evidence="3">Uncharacterized protein</fullName>
    </submittedName>
</protein>
<gene>
    <name evidence="3" type="ORF">IAC04_08340</name>
</gene>
<comment type="caution">
    <text evidence="3">The sequence shown here is derived from an EMBL/GenBank/DDBJ whole genome shotgun (WGS) entry which is preliminary data.</text>
</comment>
<keyword evidence="1" id="KW-0175">Coiled coil</keyword>
<feature type="transmembrane region" description="Helical" evidence="2">
    <location>
        <begin position="27"/>
        <end position="47"/>
    </location>
</feature>
<evidence type="ECO:0000313" key="3">
    <source>
        <dbReference type="EMBL" id="HIZ86485.1"/>
    </source>
</evidence>
<organism evidence="3 4">
    <name type="scientific">Candidatus Coprenecus stercoravium</name>
    <dbReference type="NCBI Taxonomy" id="2840735"/>
    <lineage>
        <taxon>Bacteria</taxon>
        <taxon>Pseudomonadati</taxon>
        <taxon>Bacteroidota</taxon>
        <taxon>Bacteroidia</taxon>
        <taxon>Bacteroidales</taxon>
        <taxon>Rikenellaceae</taxon>
        <taxon>Rikenellaceae incertae sedis</taxon>
        <taxon>Candidatus Coprenecus</taxon>
    </lineage>
</organism>
<feature type="coiled-coil region" evidence="1">
    <location>
        <begin position="134"/>
        <end position="168"/>
    </location>
</feature>